<evidence type="ECO:0000256" key="4">
    <source>
        <dbReference type="ARBA" id="ARBA00023239"/>
    </source>
</evidence>
<dbReference type="PROSITE" id="PS00781">
    <property type="entry name" value="PEPCASE_1"/>
    <property type="match status" value="1"/>
</dbReference>
<organism evidence="6">
    <name type="scientific">hydrothermal vent metagenome</name>
    <dbReference type="NCBI Taxonomy" id="652676"/>
    <lineage>
        <taxon>unclassified sequences</taxon>
        <taxon>metagenomes</taxon>
        <taxon>ecological metagenomes</taxon>
    </lineage>
</organism>
<dbReference type="Pfam" id="PF00311">
    <property type="entry name" value="PEPcase"/>
    <property type="match status" value="1"/>
</dbReference>
<dbReference type="AlphaFoldDB" id="A0A3B0X779"/>
<comment type="similarity">
    <text evidence="1">Belongs to the PEPCase type 1 family.</text>
</comment>
<evidence type="ECO:0000313" key="6">
    <source>
        <dbReference type="EMBL" id="VAW57399.1"/>
    </source>
</evidence>
<dbReference type="PANTHER" id="PTHR30523:SF46">
    <property type="entry name" value="PHOSPHOENOLPYRUVATE CARBOXYLASE"/>
    <property type="match status" value="1"/>
</dbReference>
<accession>A0A3B0X779</accession>
<dbReference type="Gene3D" id="1.20.1440.90">
    <property type="entry name" value="Phosphoenolpyruvate/pyruvate domain"/>
    <property type="match status" value="1"/>
</dbReference>
<dbReference type="GO" id="GO:0006099">
    <property type="term" value="P:tricarboxylic acid cycle"/>
    <property type="evidence" value="ECO:0007669"/>
    <property type="project" value="InterPro"/>
</dbReference>
<reference evidence="6" key="1">
    <citation type="submission" date="2018-06" db="EMBL/GenBank/DDBJ databases">
        <authorList>
            <person name="Zhirakovskaya E."/>
        </authorList>
    </citation>
    <scope>NUCLEOTIDE SEQUENCE</scope>
</reference>
<dbReference type="PRINTS" id="PR00150">
    <property type="entry name" value="PEPCARBXLASE"/>
</dbReference>
<dbReference type="EMBL" id="UOFF01000383">
    <property type="protein sequence ID" value="VAW57399.1"/>
    <property type="molecule type" value="Genomic_DNA"/>
</dbReference>
<dbReference type="GO" id="GO:0005829">
    <property type="term" value="C:cytosol"/>
    <property type="evidence" value="ECO:0007669"/>
    <property type="project" value="TreeGrafter"/>
</dbReference>
<keyword evidence="5" id="KW-0120">Carbon dioxide fixation</keyword>
<keyword evidence="6" id="KW-0670">Pyruvate</keyword>
<dbReference type="InterPro" id="IPR018129">
    <property type="entry name" value="PEP_COase_Lys_AS"/>
</dbReference>
<dbReference type="InterPro" id="IPR015813">
    <property type="entry name" value="Pyrv/PenolPyrv_kinase-like_dom"/>
</dbReference>
<dbReference type="GO" id="GO:0015977">
    <property type="term" value="P:carbon fixation"/>
    <property type="evidence" value="ECO:0007669"/>
    <property type="project" value="UniProtKB-KW"/>
</dbReference>
<protein>
    <recommendedName>
        <fullName evidence="2">phosphoenolpyruvate carboxylase</fullName>
        <ecNumber evidence="2">4.1.1.31</ecNumber>
    </recommendedName>
</protein>
<keyword evidence="4 6" id="KW-0456">Lyase</keyword>
<dbReference type="HAMAP" id="MF_00595">
    <property type="entry name" value="PEPcase_type1"/>
    <property type="match status" value="1"/>
</dbReference>
<dbReference type="InterPro" id="IPR022805">
    <property type="entry name" value="PEP_COase_bac/pln-type"/>
</dbReference>
<dbReference type="GO" id="GO:0008964">
    <property type="term" value="F:phosphoenolpyruvate carboxylase activity"/>
    <property type="evidence" value="ECO:0007669"/>
    <property type="project" value="UniProtKB-EC"/>
</dbReference>
<dbReference type="SUPFAM" id="SSF51621">
    <property type="entry name" value="Phosphoenolpyruvate/pyruvate domain"/>
    <property type="match status" value="1"/>
</dbReference>
<dbReference type="InterPro" id="IPR021135">
    <property type="entry name" value="PEP_COase"/>
</dbReference>
<evidence type="ECO:0000256" key="1">
    <source>
        <dbReference type="ARBA" id="ARBA00008346"/>
    </source>
</evidence>
<dbReference type="EC" id="4.1.1.31" evidence="2"/>
<evidence type="ECO:0000256" key="5">
    <source>
        <dbReference type="ARBA" id="ARBA00023300"/>
    </source>
</evidence>
<name>A0A3B0X779_9ZZZZ</name>
<dbReference type="NCBIfam" id="NF000584">
    <property type="entry name" value="PRK00009.1"/>
    <property type="match status" value="1"/>
</dbReference>
<gene>
    <name evidence="6" type="ORF">MNBD_GAMMA07-1287</name>
</gene>
<sequence>MYNTAPRYQLSVIIYSMAKPTPPNDKKLRARVKLFGNLLGNVIKNLAGTHVYDAVEKLRKGYISLRKIDNPKKRAQLMAFIETLDADTLTQVVRAFSLYFSLINIAEEDYQHQQRREQVYSGKSLWLGSFDHTLEQFRLEGMDASQVQDLLDQLAYIPVFTAHPTESKRRSVMNALRRIFVLNDKLNDTRTGKIQHDELVEALETEIQQLWRTNEVREHKPQVRDEIKNGMYYFRTSLFHAVPDIYRNLERKLNKHYPGEGITVPSFLSFGSWIGGDRDGNPFVKPDTTAMALRMQTQVILQEYIYRVVEVNKQLTHSNDLCSPTKSFIDSLEIDENIRFEVYAASPNAFSNAPYRRKLSFMHYRLQQNLSQVNARLAGKDTNKYPHAYPSEKEFIADLHLIRSSLISHGDENIANGDLKNLIRIAETFGFFLLRLDIRQESTRHSGAVADIIKQIPKAPDYHALSEEERQALLSEYIENPPELSIDQKQLDEDNRETLNVFELIANMHNEISPRAFGNYTISMTHAASHVLEVMWLGALAGLTGKDENGEVFCKINISPLFETIEDLEHIEDVLKTLFENKTYNTRLKASGNLQEAMLGYSDSCKDGGIMASSWNLYDAQQKVIRLTGAFDIDCRLFHGRGGTIGRGGGPTHDAILSQPEGTVHGQIKFTEQGEVLSYKYSNHETAVYELTMGVSGLMKASKSIVTEKAKPAKANFLQTMQALTKDGEDTYRDLTDRTAGFLDYFYETTPVTEIGMMNIGSRPSHRKANRSKSSIRAIPWVFGWAQSRTTLPAWYGIGTALDNFINDKAENLKLLQEMNANWPYFNAMLNNTQMALLKADMSTAKEYSELCEDKDTEQRVFKKIFDEHKRTVDNILSITNNKNLLSDTPTLALSLQRRDPYLDPLSHIQILMLTRYRDEQATENEQNTWINPLLRTISAVAAGMRNTG</sequence>
<evidence type="ECO:0000256" key="3">
    <source>
        <dbReference type="ARBA" id="ARBA00022842"/>
    </source>
</evidence>
<keyword evidence="3" id="KW-0460">Magnesium</keyword>
<proteinExistence type="inferred from homology"/>
<evidence type="ECO:0000256" key="2">
    <source>
        <dbReference type="ARBA" id="ARBA00012305"/>
    </source>
</evidence>
<dbReference type="PANTHER" id="PTHR30523">
    <property type="entry name" value="PHOSPHOENOLPYRUVATE CARBOXYLASE"/>
    <property type="match status" value="1"/>
</dbReference>